<organism evidence="3 4">
    <name type="scientific">Thiomonas delicata</name>
    <name type="common">Thiomonas cuprina</name>
    <dbReference type="NCBI Taxonomy" id="364030"/>
    <lineage>
        <taxon>Bacteria</taxon>
        <taxon>Pseudomonadati</taxon>
        <taxon>Pseudomonadota</taxon>
        <taxon>Betaproteobacteria</taxon>
        <taxon>Burkholderiales</taxon>
        <taxon>Thiomonas</taxon>
    </lineage>
</organism>
<keyword evidence="4" id="KW-1185">Reference proteome</keyword>
<proteinExistence type="predicted"/>
<accession>A0A238D4P8</accession>
<feature type="domain" description="PHA accumulation regulator DNA-binding N-terminal" evidence="2">
    <location>
        <begin position="42"/>
        <end position="101"/>
    </location>
</feature>
<protein>
    <submittedName>
        <fullName evidence="3">Polyhydroxyalkanoate synthesis repressor</fullName>
    </submittedName>
</protein>
<dbReference type="InterPro" id="IPR012909">
    <property type="entry name" value="PHA_DNA-bd_N"/>
</dbReference>
<feature type="domain" description="PHB accumulation regulatory" evidence="1">
    <location>
        <begin position="157"/>
        <end position="196"/>
    </location>
</feature>
<evidence type="ECO:0000259" key="2">
    <source>
        <dbReference type="Pfam" id="PF07879"/>
    </source>
</evidence>
<evidence type="ECO:0000313" key="4">
    <source>
        <dbReference type="Proteomes" id="UP000214566"/>
    </source>
</evidence>
<reference evidence="3 4" key="1">
    <citation type="submission" date="2016-06" db="EMBL/GenBank/DDBJ databases">
        <authorList>
            <person name="Kjaerup R.B."/>
            <person name="Dalgaard T.S."/>
            <person name="Juul-Madsen H.R."/>
        </authorList>
    </citation>
    <scope>NUCLEOTIDE SEQUENCE [LARGE SCALE GENOMIC DNA]</scope>
    <source>
        <strain evidence="3 4">DSM 16361</strain>
    </source>
</reference>
<sequence>MRLRVCLHEKAAAGRFFCAPIEAIPQFPQHVTMPNSESPARVIKKYPNRRLYDTETSAYITLVDVKALVMEGERFVVQDAKTGADLTRSILLQIILEEEAGGMPMLSTAMLEQLIRFYGNAMQGMMGSYLEKTVQAFIDIQGKLAEQSRGLYDSRSFSPEMWSQFLSGQAPMLQGMMSNYLEQSKNLYMQMQEQMQQQTKQMLGAFQAPPKR</sequence>
<dbReference type="EMBL" id="FLMQ01000055">
    <property type="protein sequence ID" value="SBP88215.1"/>
    <property type="molecule type" value="Genomic_DNA"/>
</dbReference>
<dbReference type="InterPro" id="IPR007897">
    <property type="entry name" value="PHB_accumulat"/>
</dbReference>
<feature type="domain" description="PHB accumulation regulatory" evidence="1">
    <location>
        <begin position="106"/>
        <end position="144"/>
    </location>
</feature>
<evidence type="ECO:0000313" key="3">
    <source>
        <dbReference type="EMBL" id="SBP88215.1"/>
    </source>
</evidence>
<dbReference type="Proteomes" id="UP000214566">
    <property type="component" value="Unassembled WGS sequence"/>
</dbReference>
<dbReference type="GO" id="GO:0006355">
    <property type="term" value="P:regulation of DNA-templated transcription"/>
    <property type="evidence" value="ECO:0007669"/>
    <property type="project" value="InterPro"/>
</dbReference>
<name>A0A238D4P8_THIDL</name>
<evidence type="ECO:0000259" key="1">
    <source>
        <dbReference type="Pfam" id="PF05233"/>
    </source>
</evidence>
<dbReference type="NCBIfam" id="TIGR01848">
    <property type="entry name" value="PHA_reg_PhaR"/>
    <property type="match status" value="1"/>
</dbReference>
<dbReference type="InterPro" id="IPR010134">
    <property type="entry name" value="PHA_reg_PhaR"/>
</dbReference>
<dbReference type="Pfam" id="PF05233">
    <property type="entry name" value="PHB_acc"/>
    <property type="match status" value="2"/>
</dbReference>
<dbReference type="Pfam" id="PF07879">
    <property type="entry name" value="PHB_acc_N"/>
    <property type="match status" value="1"/>
</dbReference>
<dbReference type="AlphaFoldDB" id="A0A238D4P8"/>
<gene>
    <name evidence="3" type="primary">phaD</name>
    <name evidence="3" type="ORF">THIARS_60928</name>
</gene>